<dbReference type="InterPro" id="IPR050828">
    <property type="entry name" value="C-type_lectin/matrix_domain"/>
</dbReference>
<keyword evidence="4" id="KW-1185">Reference proteome</keyword>
<dbReference type="PANTHER" id="PTHR45710:SF26">
    <property type="entry name" value="RH26557P"/>
    <property type="match status" value="1"/>
</dbReference>
<keyword evidence="1" id="KW-1015">Disulfide bond</keyword>
<dbReference type="OrthoDB" id="6133475at2759"/>
<proteinExistence type="predicted"/>
<dbReference type="PROSITE" id="PS50041">
    <property type="entry name" value="C_TYPE_LECTIN_2"/>
    <property type="match status" value="1"/>
</dbReference>
<accession>A0A2G8K1U0</accession>
<dbReference type="SMART" id="SM00034">
    <property type="entry name" value="CLECT"/>
    <property type="match status" value="1"/>
</dbReference>
<dbReference type="CDD" id="cd00037">
    <property type="entry name" value="CLECT"/>
    <property type="match status" value="1"/>
</dbReference>
<dbReference type="InterPro" id="IPR001304">
    <property type="entry name" value="C-type_lectin-like"/>
</dbReference>
<protein>
    <recommendedName>
        <fullName evidence="2">C-type lectin domain-containing protein</fullName>
    </recommendedName>
</protein>
<evidence type="ECO:0000259" key="2">
    <source>
        <dbReference type="PROSITE" id="PS50041"/>
    </source>
</evidence>
<feature type="domain" description="C-type lectin" evidence="2">
    <location>
        <begin position="13"/>
        <end position="142"/>
    </location>
</feature>
<name>A0A2G8K1U0_STIJA</name>
<sequence>MFARVCPDGFIFFNKSCYYFSDEKLRHGDARSQCEGNTSQLVSIGSKEESDFLFKKIKRGNYWIGANGEPTPADAVYNISASNVSQSLFWDDGTAVTYIDPFGDFRGNTFNNPDGCYVILISGDTKRWKDYDCQRPCRFVCEYKGK</sequence>
<dbReference type="PANTHER" id="PTHR45710">
    <property type="entry name" value="C-TYPE LECTIN DOMAIN-CONTAINING PROTEIN 180"/>
    <property type="match status" value="1"/>
</dbReference>
<evidence type="ECO:0000313" key="3">
    <source>
        <dbReference type="EMBL" id="PIK41971.1"/>
    </source>
</evidence>
<dbReference type="AlphaFoldDB" id="A0A2G8K1U0"/>
<dbReference type="PROSITE" id="PS00615">
    <property type="entry name" value="C_TYPE_LECTIN_1"/>
    <property type="match status" value="1"/>
</dbReference>
<comment type="caution">
    <text evidence="3">The sequence shown here is derived from an EMBL/GenBank/DDBJ whole genome shotgun (WGS) entry which is preliminary data.</text>
</comment>
<reference evidence="3 4" key="1">
    <citation type="journal article" date="2017" name="PLoS Biol.">
        <title>The sea cucumber genome provides insights into morphological evolution and visceral regeneration.</title>
        <authorList>
            <person name="Zhang X."/>
            <person name="Sun L."/>
            <person name="Yuan J."/>
            <person name="Sun Y."/>
            <person name="Gao Y."/>
            <person name="Zhang L."/>
            <person name="Li S."/>
            <person name="Dai H."/>
            <person name="Hamel J.F."/>
            <person name="Liu C."/>
            <person name="Yu Y."/>
            <person name="Liu S."/>
            <person name="Lin W."/>
            <person name="Guo K."/>
            <person name="Jin S."/>
            <person name="Xu P."/>
            <person name="Storey K.B."/>
            <person name="Huan P."/>
            <person name="Zhang T."/>
            <person name="Zhou Y."/>
            <person name="Zhang J."/>
            <person name="Lin C."/>
            <person name="Li X."/>
            <person name="Xing L."/>
            <person name="Huo D."/>
            <person name="Sun M."/>
            <person name="Wang L."/>
            <person name="Mercier A."/>
            <person name="Li F."/>
            <person name="Yang H."/>
            <person name="Xiang J."/>
        </authorList>
    </citation>
    <scope>NUCLEOTIDE SEQUENCE [LARGE SCALE GENOMIC DNA]</scope>
    <source>
        <strain evidence="3">Shaxun</strain>
        <tissue evidence="3">Muscle</tissue>
    </source>
</reference>
<dbReference type="InterPro" id="IPR016187">
    <property type="entry name" value="CTDL_fold"/>
</dbReference>
<dbReference type="Proteomes" id="UP000230750">
    <property type="component" value="Unassembled WGS sequence"/>
</dbReference>
<dbReference type="Pfam" id="PF00059">
    <property type="entry name" value="Lectin_C"/>
    <property type="match status" value="1"/>
</dbReference>
<evidence type="ECO:0000256" key="1">
    <source>
        <dbReference type="ARBA" id="ARBA00023157"/>
    </source>
</evidence>
<organism evidence="3 4">
    <name type="scientific">Stichopus japonicus</name>
    <name type="common">Sea cucumber</name>
    <dbReference type="NCBI Taxonomy" id="307972"/>
    <lineage>
        <taxon>Eukaryota</taxon>
        <taxon>Metazoa</taxon>
        <taxon>Echinodermata</taxon>
        <taxon>Eleutherozoa</taxon>
        <taxon>Echinozoa</taxon>
        <taxon>Holothuroidea</taxon>
        <taxon>Aspidochirotacea</taxon>
        <taxon>Aspidochirotida</taxon>
        <taxon>Stichopodidae</taxon>
        <taxon>Apostichopus</taxon>
    </lineage>
</organism>
<evidence type="ECO:0000313" key="4">
    <source>
        <dbReference type="Proteomes" id="UP000230750"/>
    </source>
</evidence>
<dbReference type="InterPro" id="IPR018378">
    <property type="entry name" value="C-type_lectin_CS"/>
</dbReference>
<dbReference type="EMBL" id="MRZV01000972">
    <property type="protein sequence ID" value="PIK41971.1"/>
    <property type="molecule type" value="Genomic_DNA"/>
</dbReference>
<dbReference type="SUPFAM" id="SSF56436">
    <property type="entry name" value="C-type lectin-like"/>
    <property type="match status" value="1"/>
</dbReference>
<gene>
    <name evidence="3" type="ORF">BSL78_21184</name>
</gene>
<dbReference type="InterPro" id="IPR016186">
    <property type="entry name" value="C-type_lectin-like/link_sf"/>
</dbReference>
<dbReference type="Gene3D" id="3.10.100.10">
    <property type="entry name" value="Mannose-Binding Protein A, subunit A"/>
    <property type="match status" value="1"/>
</dbReference>